<keyword evidence="1" id="KW-0472">Membrane</keyword>
<evidence type="ECO:0000313" key="4">
    <source>
        <dbReference type="Proteomes" id="UP000037178"/>
    </source>
</evidence>
<dbReference type="InterPro" id="IPR005804">
    <property type="entry name" value="FA_desaturase_dom"/>
</dbReference>
<comment type="caution">
    <text evidence="3">The sequence shown here is derived from an EMBL/GenBank/DDBJ whole genome shotgun (WGS) entry which is preliminary data.</text>
</comment>
<dbReference type="STRING" id="1675527.AIOL_000501"/>
<accession>A0A0J9H3U0</accession>
<evidence type="ECO:0000259" key="2">
    <source>
        <dbReference type="Pfam" id="PF00487"/>
    </source>
</evidence>
<feature type="transmembrane region" description="Helical" evidence="1">
    <location>
        <begin position="27"/>
        <end position="47"/>
    </location>
</feature>
<evidence type="ECO:0000256" key="1">
    <source>
        <dbReference type="SAM" id="Phobius"/>
    </source>
</evidence>
<reference evidence="3 4" key="1">
    <citation type="submission" date="2015-06" db="EMBL/GenBank/DDBJ databases">
        <title>Draft genome sequence of an Alphaproteobacteria species associated to the Mediterranean sponge Oscarella lobularis.</title>
        <authorList>
            <person name="Jourda C."/>
            <person name="Santini S."/>
            <person name="Claverie J.-M."/>
        </authorList>
    </citation>
    <scope>NUCLEOTIDE SEQUENCE [LARGE SCALE GENOMIC DNA]</scope>
    <source>
        <strain evidence="3">IGS</strain>
    </source>
</reference>
<keyword evidence="4" id="KW-1185">Reference proteome</keyword>
<name>A0A0J9H3U0_9RHOB</name>
<dbReference type="GO" id="GO:0046513">
    <property type="term" value="P:ceramide biosynthetic process"/>
    <property type="evidence" value="ECO:0007669"/>
    <property type="project" value="TreeGrafter"/>
</dbReference>
<dbReference type="PATRIC" id="fig|1675527.3.peg.556"/>
<proteinExistence type="predicted"/>
<dbReference type="AlphaFoldDB" id="A0A0J9H3U0"/>
<feature type="domain" description="Fatty acid desaturase" evidence="2">
    <location>
        <begin position="51"/>
        <end position="281"/>
    </location>
</feature>
<dbReference type="PANTHER" id="PTHR12879:SF8">
    <property type="entry name" value="SPHINGOLIPID DELTA(4)-DESATURASE DES1"/>
    <property type="match status" value="1"/>
</dbReference>
<organism evidence="3 4">
    <name type="scientific">Candidatus Rhodobacter oscarellae</name>
    <dbReference type="NCBI Taxonomy" id="1675527"/>
    <lineage>
        <taxon>Bacteria</taxon>
        <taxon>Pseudomonadati</taxon>
        <taxon>Pseudomonadota</taxon>
        <taxon>Alphaproteobacteria</taxon>
        <taxon>Rhodobacterales</taxon>
        <taxon>Rhodobacter group</taxon>
        <taxon>Rhodobacter</taxon>
    </lineage>
</organism>
<dbReference type="Proteomes" id="UP000037178">
    <property type="component" value="Unassembled WGS sequence"/>
</dbReference>
<protein>
    <submittedName>
        <fullName evidence="3">Putative hydrocarbon oxygenase MocD</fullName>
    </submittedName>
</protein>
<dbReference type="PANTHER" id="PTHR12879">
    <property type="entry name" value="SPHINGOLIPID DELTA 4 DESATURASE/C-4 HYDROXYLASE PROTEIN DES2"/>
    <property type="match status" value="1"/>
</dbReference>
<keyword evidence="1" id="KW-0812">Transmembrane</keyword>
<feature type="transmembrane region" description="Helical" evidence="1">
    <location>
        <begin position="181"/>
        <end position="205"/>
    </location>
</feature>
<gene>
    <name evidence="3" type="ORF">AIOL_000501</name>
</gene>
<dbReference type="EMBL" id="LFTY01000001">
    <property type="protein sequence ID" value="KMW60348.1"/>
    <property type="molecule type" value="Genomic_DNA"/>
</dbReference>
<dbReference type="Pfam" id="PF00487">
    <property type="entry name" value="FA_desaturase"/>
    <property type="match status" value="1"/>
</dbReference>
<keyword evidence="1" id="KW-1133">Transmembrane helix</keyword>
<dbReference type="RefSeq" id="WP_049641447.1">
    <property type="nucleotide sequence ID" value="NZ_LFTY01000001.1"/>
</dbReference>
<feature type="transmembrane region" description="Helical" evidence="1">
    <location>
        <begin position="53"/>
        <end position="71"/>
    </location>
</feature>
<evidence type="ECO:0000313" key="3">
    <source>
        <dbReference type="EMBL" id="KMW60348.1"/>
    </source>
</evidence>
<dbReference type="GO" id="GO:0016020">
    <property type="term" value="C:membrane"/>
    <property type="evidence" value="ECO:0007669"/>
    <property type="project" value="GOC"/>
</dbReference>
<sequence length="326" mass="37753">MQASFSRRDLIAPDRLRGLMQRSDLRGALQLASHFGAIVISGALLWVSWGSWWSLPVFMLHGVLLNFLYAAQHELSHSSVFKTKWPNMVFGRLVGFIQLFPRDFDWIMHSAHHQHTANWEKDGELRRQPYTLRSYLLWMSGTTYWRNRIAGLLRHARGIVLEPYVRPDQHGEVTREARWHLAGYALIALLSVVLQSWAAILLWLAPMMIMKPVHQLQNTIEHLGLSHESDIFKNTRSTRTNAVLRWLCWQMPYHTAHHAFPSVPFWQLKELDAELKGNGAEPHAMGWIEFQVAVIKALAQKDESQYPYDEVWIVSTDRGVRSFEAA</sequence>
<dbReference type="GO" id="GO:0042284">
    <property type="term" value="F:sphingolipid delta-4 desaturase activity"/>
    <property type="evidence" value="ECO:0007669"/>
    <property type="project" value="TreeGrafter"/>
</dbReference>
<dbReference type="OrthoDB" id="9792534at2"/>